<dbReference type="AlphaFoldDB" id="A0A4Y2QY16"/>
<proteinExistence type="predicted"/>
<protein>
    <submittedName>
        <fullName evidence="1">Uncharacterized protein</fullName>
    </submittedName>
</protein>
<evidence type="ECO:0000313" key="1">
    <source>
        <dbReference type="EMBL" id="GBN68035.1"/>
    </source>
</evidence>
<sequence>MCGCDGNFIDSSHVQIDIKKVGLKTKGNDPYASASTKYGCGIMMRCVASILDSKYIPSLTVEEMRYFDSCPSDVVWQLPEIAKIIDLRAKKASICQMMYCHCALSWP</sequence>
<name>A0A4Y2QY16_ARAVE</name>
<comment type="caution">
    <text evidence="1">The sequence shown here is derived from an EMBL/GenBank/DDBJ whole genome shotgun (WGS) entry which is preliminary data.</text>
</comment>
<dbReference type="Proteomes" id="UP000499080">
    <property type="component" value="Unassembled WGS sequence"/>
</dbReference>
<keyword evidence="2" id="KW-1185">Reference proteome</keyword>
<organism evidence="1 2">
    <name type="scientific">Araneus ventricosus</name>
    <name type="common">Orbweaver spider</name>
    <name type="synonym">Epeira ventricosa</name>
    <dbReference type="NCBI Taxonomy" id="182803"/>
    <lineage>
        <taxon>Eukaryota</taxon>
        <taxon>Metazoa</taxon>
        <taxon>Ecdysozoa</taxon>
        <taxon>Arthropoda</taxon>
        <taxon>Chelicerata</taxon>
        <taxon>Arachnida</taxon>
        <taxon>Araneae</taxon>
        <taxon>Araneomorphae</taxon>
        <taxon>Entelegynae</taxon>
        <taxon>Araneoidea</taxon>
        <taxon>Araneidae</taxon>
        <taxon>Araneus</taxon>
    </lineage>
</organism>
<dbReference type="EMBL" id="BGPR01015107">
    <property type="protein sequence ID" value="GBN68035.1"/>
    <property type="molecule type" value="Genomic_DNA"/>
</dbReference>
<evidence type="ECO:0000313" key="2">
    <source>
        <dbReference type="Proteomes" id="UP000499080"/>
    </source>
</evidence>
<accession>A0A4Y2QY16</accession>
<gene>
    <name evidence="1" type="ORF">AVEN_217859_1</name>
</gene>
<reference evidence="1 2" key="1">
    <citation type="journal article" date="2019" name="Sci. Rep.">
        <title>Orb-weaving spider Araneus ventricosus genome elucidates the spidroin gene catalogue.</title>
        <authorList>
            <person name="Kono N."/>
            <person name="Nakamura H."/>
            <person name="Ohtoshi R."/>
            <person name="Moran D.A.P."/>
            <person name="Shinohara A."/>
            <person name="Yoshida Y."/>
            <person name="Fujiwara M."/>
            <person name="Mori M."/>
            <person name="Tomita M."/>
            <person name="Arakawa K."/>
        </authorList>
    </citation>
    <scope>NUCLEOTIDE SEQUENCE [LARGE SCALE GENOMIC DNA]</scope>
</reference>